<reference evidence="3" key="1">
    <citation type="journal article" date="2019" name="Int. J. Syst. Evol. Microbiol.">
        <title>The Global Catalogue of Microorganisms (GCM) 10K type strain sequencing project: providing services to taxonomists for standard genome sequencing and annotation.</title>
        <authorList>
            <consortium name="The Broad Institute Genomics Platform"/>
            <consortium name="The Broad Institute Genome Sequencing Center for Infectious Disease"/>
            <person name="Wu L."/>
            <person name="Ma J."/>
        </authorList>
    </citation>
    <scope>NUCLEOTIDE SEQUENCE [LARGE SCALE GENOMIC DNA]</scope>
    <source>
        <strain evidence="3">KCTC 42211</strain>
    </source>
</reference>
<keyword evidence="1" id="KW-0732">Signal</keyword>
<dbReference type="RefSeq" id="WP_386711327.1">
    <property type="nucleotide sequence ID" value="NZ_JBHRYF010000009.1"/>
</dbReference>
<dbReference type="EMBL" id="JBHRYF010000009">
    <property type="protein sequence ID" value="MFC3660909.1"/>
    <property type="molecule type" value="Genomic_DNA"/>
</dbReference>
<feature type="signal peptide" evidence="1">
    <location>
        <begin position="1"/>
        <end position="21"/>
    </location>
</feature>
<dbReference type="InterPro" id="IPR010281">
    <property type="entry name" value="DUF885"/>
</dbReference>
<dbReference type="Proteomes" id="UP001595724">
    <property type="component" value="Unassembled WGS sequence"/>
</dbReference>
<gene>
    <name evidence="2" type="ORF">ACFOM9_12590</name>
</gene>
<proteinExistence type="predicted"/>
<dbReference type="PANTHER" id="PTHR33361">
    <property type="entry name" value="GLR0591 PROTEIN"/>
    <property type="match status" value="1"/>
</dbReference>
<evidence type="ECO:0000313" key="3">
    <source>
        <dbReference type="Proteomes" id="UP001595724"/>
    </source>
</evidence>
<accession>A0ABV7UV71</accession>
<protein>
    <submittedName>
        <fullName evidence="2">DUF885 domain-containing protein</fullName>
    </submittedName>
</protein>
<evidence type="ECO:0000256" key="1">
    <source>
        <dbReference type="SAM" id="SignalP"/>
    </source>
</evidence>
<dbReference type="PANTHER" id="PTHR33361:SF2">
    <property type="entry name" value="DUF885 DOMAIN-CONTAINING PROTEIN"/>
    <property type="match status" value="1"/>
</dbReference>
<feature type="chain" id="PRO_5047224478" evidence="1">
    <location>
        <begin position="22"/>
        <end position="591"/>
    </location>
</feature>
<name>A0ABV7UV71_9GAMM</name>
<sequence length="591" mass="66937">MFKHLLLAALIAAIPVSNLHAADTPPATSDRATSQALDAFFAAQWERGLRESPENATYNGDLRFNDRWSDNSLEAIARREAEDRAALEQLHAIDREVLAAADRLDYDTFEWQLEHAIAAQRFRGYLQPVSHQGGVQTADGIAEVMPFASTRDYRNWLARMAAIPEQVEQAIALMQEGVKAGSVPPKVLMERVPTQIAAQVVDDPAKSPFYRPFTKFPETVPEADRKALAAEAQRTIRDRIVPAYRTLHAYFNDQYLPRTRDSIAVTEQPDGADYYAYLAGYYTTTDLKPGQIHDIGVKEVARIRAEMEKVKAETGFKGTLAEFFAYLRTDPKFFVKTPEALLERYRSVAKRIDPELVKVFHTIPRLPYGVRPIPDNIAPDTTTAYYMPGAADGSRPGYYYVNLYKPETRPIWEMIPLSLHEAVPGHHFQFARALELPDAPMFRRTAYFVAYGEGWGLYAERLGYDMGLYDDPYDRMGQLAYDMWRAVRLVVDTGMHSQGWSRERAIAYFMDNSPKTRQDVVNEIDRYIGTPGQALAYKIGQMKISELRARAERELGSKFDLKAYNDAVLSTGSVPLDVLEKHIDAWIAAQR</sequence>
<dbReference type="Pfam" id="PF05960">
    <property type="entry name" value="DUF885"/>
    <property type="match status" value="1"/>
</dbReference>
<evidence type="ECO:0000313" key="2">
    <source>
        <dbReference type="EMBL" id="MFC3660909.1"/>
    </source>
</evidence>
<keyword evidence="3" id="KW-1185">Reference proteome</keyword>
<comment type="caution">
    <text evidence="2">The sequence shown here is derived from an EMBL/GenBank/DDBJ whole genome shotgun (WGS) entry which is preliminary data.</text>
</comment>
<organism evidence="2 3">
    <name type="scientific">Luteimonas notoginsengisoli</name>
    <dbReference type="NCBI Taxonomy" id="1578200"/>
    <lineage>
        <taxon>Bacteria</taxon>
        <taxon>Pseudomonadati</taxon>
        <taxon>Pseudomonadota</taxon>
        <taxon>Gammaproteobacteria</taxon>
        <taxon>Lysobacterales</taxon>
        <taxon>Lysobacteraceae</taxon>
        <taxon>Luteimonas</taxon>
    </lineage>
</organism>